<gene>
    <name evidence="1" type="ORF">PGCG_00195</name>
</gene>
<organism evidence="1 2">
    <name type="scientific">Phaeocystis globosa virus PgV-16T</name>
    <dbReference type="NCBI Taxonomy" id="3071227"/>
    <lineage>
        <taxon>Viruses</taxon>
        <taxon>Varidnaviria</taxon>
        <taxon>Bamfordvirae</taxon>
        <taxon>Nucleocytoviricota</taxon>
        <taxon>Megaviricetes</taxon>
        <taxon>Imitervirales</taxon>
        <taxon>Mesomimiviridae</taxon>
        <taxon>Tethysvirus</taxon>
        <taxon>Tethysvirus hollandense</taxon>
    </lineage>
</organism>
<evidence type="ECO:0000313" key="1">
    <source>
        <dbReference type="EMBL" id="AGM15506.1"/>
    </source>
</evidence>
<accession>A0AC59EX29</accession>
<dbReference type="Proteomes" id="UP000204225">
    <property type="component" value="Segment"/>
</dbReference>
<dbReference type="EMBL" id="KC662249">
    <property type="protein sequence ID" value="AGM15506.1"/>
    <property type="molecule type" value="Genomic_DNA"/>
</dbReference>
<proteinExistence type="predicted"/>
<protein>
    <submittedName>
        <fullName evidence="1">Uncharacterized protein</fullName>
    </submittedName>
</protein>
<keyword evidence="2" id="KW-1185">Reference proteome</keyword>
<reference evidence="1 2" key="1">
    <citation type="journal article" date="2013" name="Proc. Natl. Acad. Sci. U.S.A.">
        <title>Genome of Phaeocystis globosa virus PgV-16T highlights the common ancestry of the largest known DNA viruses infecting eukaryotes.</title>
        <authorList>
            <person name="Santini S."/>
            <person name="Jeudy S."/>
            <person name="Bartoli J."/>
            <person name="Poirot O."/>
            <person name="Lescot M."/>
            <person name="Abergel C."/>
            <person name="Barbe V."/>
            <person name="Wommack K.E."/>
            <person name="Noordeloos A.A."/>
            <person name="Brussaard C.P."/>
            <person name="Claverie J.M."/>
        </authorList>
    </citation>
    <scope>NUCLEOTIDE SEQUENCE [LARGE SCALE GENOMIC DNA]</scope>
    <source>
        <strain evidence="1 2">16T</strain>
    </source>
</reference>
<name>A0AC59EX29_9VIRU</name>
<evidence type="ECO:0000313" key="2">
    <source>
        <dbReference type="Proteomes" id="UP000204225"/>
    </source>
</evidence>
<sequence length="157" mass="18299">MINCVLIQNNAITEIKVKNLTEESIYKKCNFKNDTDFSKIKDWETKDFTIELWGKTKGFSNSLSDFVFYKNKSMNIYGKSIFLMKDTDGKYISITKDVFVEFFKINENEEQTITVETTTNTTETKEDEDDDDDGSENSYNSELACELYEYSDEESTD</sequence>